<feature type="binding site" evidence="6">
    <location>
        <position position="435"/>
    </location>
    <ligand>
        <name>Mg(2+)</name>
        <dbReference type="ChEBI" id="CHEBI:18420"/>
        <label>2</label>
    </ligand>
</feature>
<evidence type="ECO:0000256" key="3">
    <source>
        <dbReference type="ARBA" id="ARBA00022822"/>
    </source>
</evidence>
<dbReference type="InterPro" id="IPR036320">
    <property type="entry name" value="Glycosyl_Trfase_fam3_N_dom_sf"/>
</dbReference>
<dbReference type="Gene3D" id="1.20.970.10">
    <property type="entry name" value="Transferase, Pyrimidine Nucleoside Phosphorylase, Chain C"/>
    <property type="match status" value="1"/>
</dbReference>
<feature type="domain" description="Glycosyl transferase family 3" evidence="8">
    <location>
        <begin position="283"/>
        <end position="532"/>
    </location>
</feature>
<dbReference type="GO" id="GO:0004048">
    <property type="term" value="F:anthranilate phosphoribosyltransferase activity"/>
    <property type="evidence" value="ECO:0007669"/>
    <property type="project" value="UniProtKB-EC"/>
</dbReference>
<evidence type="ECO:0000259" key="7">
    <source>
        <dbReference type="Pfam" id="PF00117"/>
    </source>
</evidence>
<dbReference type="SUPFAM" id="SSF52317">
    <property type="entry name" value="Class I glutamine amidotransferase-like"/>
    <property type="match status" value="1"/>
</dbReference>
<evidence type="ECO:0000313" key="11">
    <source>
        <dbReference type="Proteomes" id="UP001489509"/>
    </source>
</evidence>
<feature type="binding site" evidence="6">
    <location>
        <position position="435"/>
    </location>
    <ligand>
        <name>Mg(2+)</name>
        <dbReference type="ChEBI" id="CHEBI:18420"/>
        <label>1</label>
    </ligand>
</feature>
<gene>
    <name evidence="6" type="primary">trpD</name>
    <name evidence="10" type="ORF">WMO26_02850</name>
</gene>
<keyword evidence="11" id="KW-1185">Reference proteome</keyword>
<organism evidence="10 11">
    <name type="scientific">Solibaculum intestinale</name>
    <dbReference type="NCBI Taxonomy" id="3133165"/>
    <lineage>
        <taxon>Bacteria</taxon>
        <taxon>Bacillati</taxon>
        <taxon>Bacillota</taxon>
        <taxon>Clostridia</taxon>
        <taxon>Eubacteriales</taxon>
        <taxon>Oscillospiraceae</taxon>
        <taxon>Solibaculum</taxon>
    </lineage>
</organism>
<dbReference type="InterPro" id="IPR000312">
    <property type="entry name" value="Glycosyl_Trfase_fam3"/>
</dbReference>
<feature type="domain" description="Glutamine amidotransferase" evidence="7">
    <location>
        <begin position="3"/>
        <end position="186"/>
    </location>
</feature>
<dbReference type="PROSITE" id="PS51273">
    <property type="entry name" value="GATASE_TYPE_1"/>
    <property type="match status" value="1"/>
</dbReference>
<feature type="binding site" evidence="6">
    <location>
        <position position="301"/>
    </location>
    <ligand>
        <name>Mg(2+)</name>
        <dbReference type="ChEBI" id="CHEBI:18420"/>
        <label>1</label>
    </ligand>
</feature>
<dbReference type="InterPro" id="IPR029062">
    <property type="entry name" value="Class_I_gatase-like"/>
</dbReference>
<name>A0ABV1DXJ0_9FIRM</name>
<feature type="binding site" evidence="6">
    <location>
        <position position="434"/>
    </location>
    <ligand>
        <name>Mg(2+)</name>
        <dbReference type="ChEBI" id="CHEBI:18420"/>
        <label>2</label>
    </ligand>
</feature>
<evidence type="ECO:0000256" key="4">
    <source>
        <dbReference type="ARBA" id="ARBA00022962"/>
    </source>
</evidence>
<feature type="domain" description="Glycosyl transferase family 3 N-terminal" evidence="9">
    <location>
        <begin position="213"/>
        <end position="275"/>
    </location>
</feature>
<keyword evidence="6" id="KW-0479">Metal-binding</keyword>
<dbReference type="PRINTS" id="PR00099">
    <property type="entry name" value="CPSGATASE"/>
</dbReference>
<dbReference type="NCBIfam" id="TIGR01245">
    <property type="entry name" value="trpD"/>
    <property type="match status" value="1"/>
</dbReference>
<dbReference type="NCBIfam" id="NF011201">
    <property type="entry name" value="PRK14607.1"/>
    <property type="match status" value="1"/>
</dbReference>
<sequence length="553" mass="59203">MILLIDNYDSFTYNLYQIVGQLYSDVKVVRNDEITLDEIEKLKPEALLLSPGPGYPKTAGVTIEAVKRFSGRIPILGVCLGHQAIGEAFGGKTVPAKTLMHGKASTVNLDPRCPLFSGLPKSAPVARYHSLITDGQSLPSCLKVTATDEDGQIMAVMHKEHPTFGVQFHPESILTSCGKQLLENFLGKVARLPVTSFGTPKAEIPPAKRNALKPYIFKAIDGENLSQEEAFEAMDCIMSGGATDAQIASFLTALRMKGETTDEITGFARVMRKNAVQVGHSTSVIDIVGTGGDMANTFNISTTASFVIAGASLKVAKHGNRSVSSKSGAADVLEALGININMTAPQAERCIKECGLSFLFAPCFHSSMRFAAGPRREMGVRSVFNILGPLANPAFAQYIILGVYDEGLMETMARVLMNLGIKGAMIVHGCDGLDEITVSDKTRICEIRDGKIIKYDLDPRDYGIAFADKSVLVGGTAGDNAQITLDVLSGKEGPQRDIVVLNAACALYVARRADSVEDGIAMAKRSIDSGAAMQKLEALKELTSSFAKEGKRA</sequence>
<keyword evidence="3 6" id="KW-0822">Tryptophan biosynthesis</keyword>
<evidence type="ECO:0000259" key="9">
    <source>
        <dbReference type="Pfam" id="PF02885"/>
    </source>
</evidence>
<dbReference type="Gene3D" id="3.40.50.880">
    <property type="match status" value="1"/>
</dbReference>
<dbReference type="Pfam" id="PF00591">
    <property type="entry name" value="Glycos_transf_3"/>
    <property type="match status" value="1"/>
</dbReference>
<keyword evidence="6" id="KW-0028">Amino-acid biosynthesis</keyword>
<feature type="binding site" evidence="6">
    <location>
        <begin position="317"/>
        <end position="325"/>
    </location>
    <ligand>
        <name>5-phospho-alpha-D-ribose 1-diphosphate</name>
        <dbReference type="ChEBI" id="CHEBI:58017"/>
    </ligand>
</feature>
<dbReference type="PANTHER" id="PTHR43285:SF2">
    <property type="entry name" value="ANTHRANILATE PHOSPHORIBOSYLTRANSFERASE"/>
    <property type="match status" value="1"/>
</dbReference>
<dbReference type="InterPro" id="IPR006221">
    <property type="entry name" value="TrpG/PapA_dom"/>
</dbReference>
<dbReference type="NCBIfam" id="TIGR00566">
    <property type="entry name" value="trpG_papA"/>
    <property type="match status" value="1"/>
</dbReference>
<comment type="caution">
    <text evidence="6">Lacks conserved residue(s) required for the propagation of feature annotation.</text>
</comment>
<feature type="binding site" evidence="6">
    <location>
        <begin position="299"/>
        <end position="302"/>
    </location>
    <ligand>
        <name>5-phospho-alpha-D-ribose 1-diphosphate</name>
        <dbReference type="ChEBI" id="CHEBI:58017"/>
    </ligand>
</feature>
<feature type="binding site" evidence="6">
    <location>
        <begin position="292"/>
        <end position="293"/>
    </location>
    <ligand>
        <name>5-phospho-alpha-D-ribose 1-diphosphate</name>
        <dbReference type="ChEBI" id="CHEBI:58017"/>
    </ligand>
</feature>
<dbReference type="RefSeq" id="WP_349218023.1">
    <property type="nucleotide sequence ID" value="NZ_JBBMFD010000002.1"/>
</dbReference>
<reference evidence="10 11" key="1">
    <citation type="submission" date="2024-03" db="EMBL/GenBank/DDBJ databases">
        <title>Human intestinal bacterial collection.</title>
        <authorList>
            <person name="Pauvert C."/>
            <person name="Hitch T.C.A."/>
            <person name="Clavel T."/>
        </authorList>
    </citation>
    <scope>NUCLEOTIDE SEQUENCE [LARGE SCALE GENOMIC DNA]</scope>
    <source>
        <strain evidence="10 11">CLA-JM-H44</strain>
    </source>
</reference>
<comment type="similarity">
    <text evidence="6">Belongs to the anthranilate phosphoribosyltransferase family.</text>
</comment>
<protein>
    <recommendedName>
        <fullName evidence="6">Anthranilate phosphoribosyltransferase</fullName>
        <ecNumber evidence="6">2.4.2.18</ecNumber>
    </recommendedName>
</protein>
<dbReference type="GO" id="GO:0004049">
    <property type="term" value="F:anthranilate synthase activity"/>
    <property type="evidence" value="ECO:0007669"/>
    <property type="project" value="UniProtKB-EC"/>
</dbReference>
<keyword evidence="2 6" id="KW-0808">Transferase</keyword>
<feature type="binding site" evidence="6">
    <location>
        <position position="375"/>
    </location>
    <ligand>
        <name>anthranilate</name>
        <dbReference type="ChEBI" id="CHEBI:16567"/>
        <label>2</label>
    </ligand>
</feature>
<dbReference type="SUPFAM" id="SSF47648">
    <property type="entry name" value="Nucleoside phosphorylase/phosphoribosyltransferase N-terminal domain"/>
    <property type="match status" value="1"/>
</dbReference>
<evidence type="ECO:0000259" key="8">
    <source>
        <dbReference type="Pfam" id="PF00591"/>
    </source>
</evidence>
<dbReference type="InterPro" id="IPR017926">
    <property type="entry name" value="GATASE"/>
</dbReference>
<comment type="catalytic activity">
    <reaction evidence="6">
        <text>N-(5-phospho-beta-D-ribosyl)anthranilate + diphosphate = 5-phospho-alpha-D-ribose 1-diphosphate + anthranilate</text>
        <dbReference type="Rhea" id="RHEA:11768"/>
        <dbReference type="ChEBI" id="CHEBI:16567"/>
        <dbReference type="ChEBI" id="CHEBI:18277"/>
        <dbReference type="ChEBI" id="CHEBI:33019"/>
        <dbReference type="ChEBI" id="CHEBI:58017"/>
        <dbReference type="EC" id="2.4.2.18"/>
    </reaction>
</comment>
<dbReference type="Gene3D" id="3.40.1030.10">
    <property type="entry name" value="Nucleoside phosphorylase/phosphoribosyltransferase catalytic domain"/>
    <property type="match status" value="1"/>
</dbReference>
<keyword evidence="10" id="KW-0456">Lyase</keyword>
<comment type="subunit">
    <text evidence="6">Homodimer.</text>
</comment>
<evidence type="ECO:0000256" key="6">
    <source>
        <dbReference type="HAMAP-Rule" id="MF_00211"/>
    </source>
</evidence>
<keyword evidence="5 6" id="KW-0057">Aromatic amino acid biosynthesis</keyword>
<comment type="pathway">
    <text evidence="6">Amino-acid biosynthesis; L-tryptophan biosynthesis; L-tryptophan from chorismate: step 2/5.</text>
</comment>
<feature type="binding site" evidence="6">
    <location>
        <position position="289"/>
    </location>
    <ligand>
        <name>5-phospho-alpha-D-ribose 1-diphosphate</name>
        <dbReference type="ChEBI" id="CHEBI:58017"/>
    </ligand>
</feature>
<dbReference type="InterPro" id="IPR005940">
    <property type="entry name" value="Anthranilate_Pribosyl_Tfrase"/>
</dbReference>
<keyword evidence="4" id="KW-0315">Glutamine amidotransferase</keyword>
<dbReference type="PANTHER" id="PTHR43285">
    <property type="entry name" value="ANTHRANILATE PHOSPHORIBOSYLTRANSFERASE"/>
    <property type="match status" value="1"/>
</dbReference>
<evidence type="ECO:0000313" key="10">
    <source>
        <dbReference type="EMBL" id="MEQ2439761.1"/>
    </source>
</evidence>
<dbReference type="InterPro" id="IPR017459">
    <property type="entry name" value="Glycosyl_Trfase_fam3_N_dom"/>
</dbReference>
<evidence type="ECO:0000256" key="5">
    <source>
        <dbReference type="ARBA" id="ARBA00023141"/>
    </source>
</evidence>
<feature type="binding site" evidence="6">
    <location>
        <position position="329"/>
    </location>
    <ligand>
        <name>5-phospho-alpha-D-ribose 1-diphosphate</name>
        <dbReference type="ChEBI" id="CHEBI:58017"/>
    </ligand>
</feature>
<feature type="binding site" evidence="6">
    <location>
        <position position="289"/>
    </location>
    <ligand>
        <name>anthranilate</name>
        <dbReference type="ChEBI" id="CHEBI:16567"/>
        <label>1</label>
    </ligand>
</feature>
<dbReference type="CDD" id="cd01743">
    <property type="entry name" value="GATase1_Anthranilate_Synthase"/>
    <property type="match status" value="1"/>
</dbReference>
<dbReference type="Pfam" id="PF00117">
    <property type="entry name" value="GATase"/>
    <property type="match status" value="1"/>
</dbReference>
<dbReference type="SUPFAM" id="SSF52418">
    <property type="entry name" value="Nucleoside phosphorylase/phosphoribosyltransferase catalytic domain"/>
    <property type="match status" value="1"/>
</dbReference>
<dbReference type="HAMAP" id="MF_00211">
    <property type="entry name" value="TrpD"/>
    <property type="match status" value="1"/>
</dbReference>
<evidence type="ECO:0000256" key="2">
    <source>
        <dbReference type="ARBA" id="ARBA00022679"/>
    </source>
</evidence>
<dbReference type="PRINTS" id="PR00096">
    <property type="entry name" value="GATASE"/>
</dbReference>
<comment type="function">
    <text evidence="6">Catalyzes the transfer of the phosphoribosyl group of 5-phosphorylribose-1-pyrophosphate (PRPP) to anthranilate to yield N-(5'-phosphoribosyl)-anthranilate (PRA).</text>
</comment>
<accession>A0ABV1DXJ0</accession>
<dbReference type="EMBL" id="JBBMFD010000002">
    <property type="protein sequence ID" value="MEQ2439761.1"/>
    <property type="molecule type" value="Genomic_DNA"/>
</dbReference>
<comment type="caution">
    <text evidence="10">The sequence shown here is derived from an EMBL/GenBank/DDBJ whole genome shotgun (WGS) entry which is preliminary data.</text>
</comment>
<feature type="binding site" evidence="6">
    <location>
        <position position="297"/>
    </location>
    <ligand>
        <name>5-phospho-alpha-D-ribose 1-diphosphate</name>
        <dbReference type="ChEBI" id="CHEBI:58017"/>
    </ligand>
</feature>
<feature type="binding site" evidence="6">
    <location>
        <position position="320"/>
    </location>
    <ligand>
        <name>anthranilate</name>
        <dbReference type="ChEBI" id="CHEBI:16567"/>
        <label>1</label>
    </ligand>
</feature>
<dbReference type="PRINTS" id="PR00097">
    <property type="entry name" value="ANTSNTHASEII"/>
</dbReference>
<keyword evidence="6" id="KW-0460">Magnesium</keyword>
<keyword evidence="1 6" id="KW-0328">Glycosyltransferase</keyword>
<proteinExistence type="inferred from homology"/>
<dbReference type="Pfam" id="PF02885">
    <property type="entry name" value="Glycos_trans_3N"/>
    <property type="match status" value="1"/>
</dbReference>
<dbReference type="EC" id="2.4.2.18" evidence="6"/>
<evidence type="ECO:0000256" key="1">
    <source>
        <dbReference type="ARBA" id="ARBA00022676"/>
    </source>
</evidence>
<dbReference type="InterPro" id="IPR035902">
    <property type="entry name" value="Nuc_phospho_transferase"/>
</dbReference>
<comment type="cofactor">
    <cofactor evidence="6">
        <name>Mg(2+)</name>
        <dbReference type="ChEBI" id="CHEBI:18420"/>
    </cofactor>
    <text evidence="6">Binds 2 magnesium ions per monomer.</text>
</comment>
<dbReference type="Proteomes" id="UP001489509">
    <property type="component" value="Unassembled WGS sequence"/>
</dbReference>